<accession>A0A7X6M288</accession>
<organism evidence="1 2">
    <name type="scientific">Nocardia veterana</name>
    <dbReference type="NCBI Taxonomy" id="132249"/>
    <lineage>
        <taxon>Bacteria</taxon>
        <taxon>Bacillati</taxon>
        <taxon>Actinomycetota</taxon>
        <taxon>Actinomycetes</taxon>
        <taxon>Mycobacteriales</taxon>
        <taxon>Nocardiaceae</taxon>
        <taxon>Nocardia</taxon>
    </lineage>
</organism>
<dbReference type="EMBL" id="JAAXPE010000036">
    <property type="protein sequence ID" value="NKY88877.1"/>
    <property type="molecule type" value="Genomic_DNA"/>
</dbReference>
<dbReference type="RefSeq" id="WP_157126615.1">
    <property type="nucleotide sequence ID" value="NZ_CAWPHS010000030.1"/>
</dbReference>
<dbReference type="AlphaFoldDB" id="A0A7X6M288"/>
<dbReference type="Proteomes" id="UP000523447">
    <property type="component" value="Unassembled WGS sequence"/>
</dbReference>
<keyword evidence="2" id="KW-1185">Reference proteome</keyword>
<proteinExistence type="predicted"/>
<gene>
    <name evidence="1" type="ORF">HGA07_25080</name>
</gene>
<protein>
    <submittedName>
        <fullName evidence="1">Uncharacterized protein</fullName>
    </submittedName>
</protein>
<evidence type="ECO:0000313" key="2">
    <source>
        <dbReference type="Proteomes" id="UP000523447"/>
    </source>
</evidence>
<reference evidence="1 2" key="1">
    <citation type="submission" date="2020-04" db="EMBL/GenBank/DDBJ databases">
        <title>MicrobeNet Type strains.</title>
        <authorList>
            <person name="Nicholson A.C."/>
        </authorList>
    </citation>
    <scope>NUCLEOTIDE SEQUENCE [LARGE SCALE GENOMIC DNA]</scope>
    <source>
        <strain evidence="1 2">DSM 44445</strain>
    </source>
</reference>
<evidence type="ECO:0000313" key="1">
    <source>
        <dbReference type="EMBL" id="NKY88877.1"/>
    </source>
</evidence>
<comment type="caution">
    <text evidence="1">The sequence shown here is derived from an EMBL/GenBank/DDBJ whole genome shotgun (WGS) entry which is preliminary data.</text>
</comment>
<name>A0A7X6M288_9NOCA</name>
<sequence length="58" mass="6411">MTIDKSVAARARKVAALKNVHVWEVVEDALRSQLPDESEIELADPTLLEVPQASRRAS</sequence>